<dbReference type="SUPFAM" id="SSF53098">
    <property type="entry name" value="Ribonuclease H-like"/>
    <property type="match status" value="1"/>
</dbReference>
<dbReference type="Proteomes" id="UP001280121">
    <property type="component" value="Unassembled WGS sequence"/>
</dbReference>
<name>A0AAD9XQE8_9ROSI</name>
<dbReference type="GO" id="GO:0003676">
    <property type="term" value="F:nucleic acid binding"/>
    <property type="evidence" value="ECO:0007669"/>
    <property type="project" value="InterPro"/>
</dbReference>
<dbReference type="Gene3D" id="3.30.420.10">
    <property type="entry name" value="Ribonuclease H-like superfamily/Ribonuclease H"/>
    <property type="match status" value="1"/>
</dbReference>
<dbReference type="InterPro" id="IPR036397">
    <property type="entry name" value="RNaseH_sf"/>
</dbReference>
<dbReference type="InterPro" id="IPR052929">
    <property type="entry name" value="RNase_H-like_EbsB-rel"/>
</dbReference>
<organism evidence="2 3">
    <name type="scientific">Dipteronia dyeriana</name>
    <dbReference type="NCBI Taxonomy" id="168575"/>
    <lineage>
        <taxon>Eukaryota</taxon>
        <taxon>Viridiplantae</taxon>
        <taxon>Streptophyta</taxon>
        <taxon>Embryophyta</taxon>
        <taxon>Tracheophyta</taxon>
        <taxon>Spermatophyta</taxon>
        <taxon>Magnoliopsida</taxon>
        <taxon>eudicotyledons</taxon>
        <taxon>Gunneridae</taxon>
        <taxon>Pentapetalae</taxon>
        <taxon>rosids</taxon>
        <taxon>malvids</taxon>
        <taxon>Sapindales</taxon>
        <taxon>Sapindaceae</taxon>
        <taxon>Hippocastanoideae</taxon>
        <taxon>Acereae</taxon>
        <taxon>Dipteronia</taxon>
    </lineage>
</organism>
<protein>
    <recommendedName>
        <fullName evidence="1">RNase H type-1 domain-containing protein</fullName>
    </recommendedName>
</protein>
<dbReference type="GO" id="GO:0004523">
    <property type="term" value="F:RNA-DNA hybrid ribonuclease activity"/>
    <property type="evidence" value="ECO:0007669"/>
    <property type="project" value="InterPro"/>
</dbReference>
<dbReference type="InterPro" id="IPR012337">
    <property type="entry name" value="RNaseH-like_sf"/>
</dbReference>
<feature type="domain" description="RNase H type-1" evidence="1">
    <location>
        <begin position="17"/>
        <end position="100"/>
    </location>
</feature>
<gene>
    <name evidence="2" type="ORF">Ddye_002458</name>
</gene>
<dbReference type="AlphaFoldDB" id="A0AAD9XQE8"/>
<dbReference type="InterPro" id="IPR002156">
    <property type="entry name" value="RNaseH_domain"/>
</dbReference>
<comment type="caution">
    <text evidence="2">The sequence shown here is derived from an EMBL/GenBank/DDBJ whole genome shotgun (WGS) entry which is preliminary data.</text>
</comment>
<dbReference type="Pfam" id="PF13456">
    <property type="entry name" value="RVT_3"/>
    <property type="match status" value="1"/>
</dbReference>
<keyword evidence="3" id="KW-1185">Reference proteome</keyword>
<sequence>MLEVHCWRLPVLGCKVNVDAALNVSRSVVGIVARNNTGSLSWAAAKFFKGYVNVEVAEVLAILKGLQLTDSEPRCPVLVESDALNAINLCRGLFSSRNEVDNDAG</sequence>
<evidence type="ECO:0000313" key="3">
    <source>
        <dbReference type="Proteomes" id="UP001280121"/>
    </source>
</evidence>
<dbReference type="PANTHER" id="PTHR47074">
    <property type="entry name" value="BNAC02G40300D PROTEIN"/>
    <property type="match status" value="1"/>
</dbReference>
<dbReference type="PANTHER" id="PTHR47074:SF11">
    <property type="entry name" value="REVERSE TRANSCRIPTASE-LIKE PROTEIN"/>
    <property type="match status" value="1"/>
</dbReference>
<evidence type="ECO:0000313" key="2">
    <source>
        <dbReference type="EMBL" id="KAK2663884.1"/>
    </source>
</evidence>
<dbReference type="EMBL" id="JANJYI010000001">
    <property type="protein sequence ID" value="KAK2663884.1"/>
    <property type="molecule type" value="Genomic_DNA"/>
</dbReference>
<accession>A0AAD9XQE8</accession>
<proteinExistence type="predicted"/>
<evidence type="ECO:0000259" key="1">
    <source>
        <dbReference type="Pfam" id="PF13456"/>
    </source>
</evidence>
<reference evidence="2" key="1">
    <citation type="journal article" date="2023" name="Plant J.">
        <title>Genome sequences and population genomics provide insights into the demographic history, inbreeding, and mutation load of two 'living fossil' tree species of Dipteronia.</title>
        <authorList>
            <person name="Feng Y."/>
            <person name="Comes H.P."/>
            <person name="Chen J."/>
            <person name="Zhu S."/>
            <person name="Lu R."/>
            <person name="Zhang X."/>
            <person name="Li P."/>
            <person name="Qiu J."/>
            <person name="Olsen K.M."/>
            <person name="Qiu Y."/>
        </authorList>
    </citation>
    <scope>NUCLEOTIDE SEQUENCE</scope>
    <source>
        <strain evidence="2">KIB01</strain>
    </source>
</reference>